<reference evidence="7 8" key="1">
    <citation type="submission" date="2020-04" db="EMBL/GenBank/DDBJ databases">
        <title>Perkinsus olseni comparative genomics.</title>
        <authorList>
            <person name="Bogema D.R."/>
        </authorList>
    </citation>
    <scope>NUCLEOTIDE SEQUENCE [LARGE SCALE GENOMIC DNA]</scope>
    <source>
        <strain evidence="7">00978-12</strain>
    </source>
</reference>
<feature type="transmembrane region" description="Helical" evidence="5">
    <location>
        <begin position="360"/>
        <end position="383"/>
    </location>
</feature>
<organism evidence="7 8">
    <name type="scientific">Perkinsus olseni</name>
    <name type="common">Perkinsus atlanticus</name>
    <dbReference type="NCBI Taxonomy" id="32597"/>
    <lineage>
        <taxon>Eukaryota</taxon>
        <taxon>Sar</taxon>
        <taxon>Alveolata</taxon>
        <taxon>Perkinsozoa</taxon>
        <taxon>Perkinsea</taxon>
        <taxon>Perkinsida</taxon>
        <taxon>Perkinsidae</taxon>
        <taxon>Perkinsus</taxon>
    </lineage>
</organism>
<sequence length="429" mass="45598">MPELPKTLYDSGDDTVSVDDLVISRTCTPASDLGLHASPVKGMASGSYLDTKEELVKEDDPQPGSSEGFLSPGSAGTATIAVIKATLGAAALSSTFAMVNGGFIFGILLLIMMAVLMVYSLEMIVTAIEVSGKTSYAELVPYLFGNAVGYWFQAPIMIFCVGAGSGYLITVTDILSSLFAAVVESDTWYGVFLLATEGLSPDFTTNDITFYAPTGWVSCLGAANTFIFAFCNQCNIPDIYMEMSDRSPRKFRIVAAWASSVCLVVYLLISICFTLVYGSEVESSIILNMNKFIPEGNVVVIIGLVLSAVAYIGTYPFTVYPVRVAVVTILRPKRPELVGVVTVTVVVLLTYIIAACLPDISIILGVVGAISGSILCFLAPGGFNVAVSKSKRLLAPENAKCTGIFIFGCFTLVVGTSVAAFQVVDYYLQ</sequence>
<feature type="transmembrane region" description="Helical" evidence="5">
    <location>
        <begin position="177"/>
        <end position="196"/>
    </location>
</feature>
<evidence type="ECO:0000256" key="4">
    <source>
        <dbReference type="ARBA" id="ARBA00023136"/>
    </source>
</evidence>
<evidence type="ECO:0000256" key="2">
    <source>
        <dbReference type="ARBA" id="ARBA00022692"/>
    </source>
</evidence>
<feature type="domain" description="Amino acid transporter transmembrane" evidence="6">
    <location>
        <begin position="220"/>
        <end position="418"/>
    </location>
</feature>
<feature type="transmembrane region" description="Helical" evidence="5">
    <location>
        <begin position="337"/>
        <end position="354"/>
    </location>
</feature>
<comment type="subcellular location">
    <subcellularLocation>
        <location evidence="1">Membrane</location>
        <topology evidence="1">Multi-pass membrane protein</topology>
    </subcellularLocation>
</comment>
<evidence type="ECO:0000256" key="3">
    <source>
        <dbReference type="ARBA" id="ARBA00022989"/>
    </source>
</evidence>
<feature type="transmembrane region" description="Helical" evidence="5">
    <location>
        <begin position="404"/>
        <end position="424"/>
    </location>
</feature>
<evidence type="ECO:0000259" key="6">
    <source>
        <dbReference type="Pfam" id="PF01490"/>
    </source>
</evidence>
<feature type="transmembrane region" description="Helical" evidence="5">
    <location>
        <begin position="298"/>
        <end position="317"/>
    </location>
</feature>
<evidence type="ECO:0000313" key="8">
    <source>
        <dbReference type="Proteomes" id="UP000541610"/>
    </source>
</evidence>
<keyword evidence="2 5" id="KW-0812">Transmembrane</keyword>
<keyword evidence="4 5" id="KW-0472">Membrane</keyword>
<dbReference type="AlphaFoldDB" id="A0A7J6NS03"/>
<dbReference type="GO" id="GO:0016020">
    <property type="term" value="C:membrane"/>
    <property type="evidence" value="ECO:0007669"/>
    <property type="project" value="UniProtKB-SubCell"/>
</dbReference>
<evidence type="ECO:0000256" key="5">
    <source>
        <dbReference type="SAM" id="Phobius"/>
    </source>
</evidence>
<feature type="transmembrane region" description="Helical" evidence="5">
    <location>
        <begin position="253"/>
        <end position="278"/>
    </location>
</feature>
<gene>
    <name evidence="7" type="primary">AAT28_1</name>
    <name evidence="7" type="ORF">FOZ60_005339</name>
</gene>
<feature type="transmembrane region" description="Helical" evidence="5">
    <location>
        <begin position="148"/>
        <end position="170"/>
    </location>
</feature>
<dbReference type="OrthoDB" id="438545at2759"/>
<protein>
    <submittedName>
        <fullName evidence="7">Solute carrier 38 member</fullName>
    </submittedName>
</protein>
<keyword evidence="3 5" id="KW-1133">Transmembrane helix</keyword>
<accession>A0A7J6NS03</accession>
<feature type="transmembrane region" description="Helical" evidence="5">
    <location>
        <begin position="103"/>
        <end position="128"/>
    </location>
</feature>
<dbReference type="EMBL" id="JABANP010000224">
    <property type="protein sequence ID" value="KAF4686370.1"/>
    <property type="molecule type" value="Genomic_DNA"/>
</dbReference>
<feature type="transmembrane region" description="Helical" evidence="5">
    <location>
        <begin position="208"/>
        <end position="232"/>
    </location>
</feature>
<comment type="caution">
    <text evidence="7">The sequence shown here is derived from an EMBL/GenBank/DDBJ whole genome shotgun (WGS) entry which is preliminary data.</text>
</comment>
<dbReference type="PANTHER" id="PTHR22950">
    <property type="entry name" value="AMINO ACID TRANSPORTER"/>
    <property type="match status" value="1"/>
</dbReference>
<dbReference type="Pfam" id="PF01490">
    <property type="entry name" value="Aa_trans"/>
    <property type="match status" value="2"/>
</dbReference>
<proteinExistence type="predicted"/>
<dbReference type="InterPro" id="IPR013057">
    <property type="entry name" value="AA_transpt_TM"/>
</dbReference>
<dbReference type="GO" id="GO:0015179">
    <property type="term" value="F:L-amino acid transmembrane transporter activity"/>
    <property type="evidence" value="ECO:0007669"/>
    <property type="project" value="TreeGrafter"/>
</dbReference>
<dbReference type="Proteomes" id="UP000541610">
    <property type="component" value="Unassembled WGS sequence"/>
</dbReference>
<evidence type="ECO:0000313" key="7">
    <source>
        <dbReference type="EMBL" id="KAF4686370.1"/>
    </source>
</evidence>
<evidence type="ECO:0000256" key="1">
    <source>
        <dbReference type="ARBA" id="ARBA00004141"/>
    </source>
</evidence>
<feature type="domain" description="Amino acid transporter transmembrane" evidence="6">
    <location>
        <begin position="72"/>
        <end position="184"/>
    </location>
</feature>
<name>A0A7J6NS03_PEROL</name>